<evidence type="ECO:0000313" key="2">
    <source>
        <dbReference type="EMBL" id="THV04966.1"/>
    </source>
</evidence>
<evidence type="ECO:0000313" key="3">
    <source>
        <dbReference type="Proteomes" id="UP000297245"/>
    </source>
</evidence>
<reference evidence="2 3" key="1">
    <citation type="journal article" date="2019" name="Nat. Ecol. Evol.">
        <title>Megaphylogeny resolves global patterns of mushroom evolution.</title>
        <authorList>
            <person name="Varga T."/>
            <person name="Krizsan K."/>
            <person name="Foldi C."/>
            <person name="Dima B."/>
            <person name="Sanchez-Garcia M."/>
            <person name="Sanchez-Ramirez S."/>
            <person name="Szollosi G.J."/>
            <person name="Szarkandi J.G."/>
            <person name="Papp V."/>
            <person name="Albert L."/>
            <person name="Andreopoulos W."/>
            <person name="Angelini C."/>
            <person name="Antonin V."/>
            <person name="Barry K.W."/>
            <person name="Bougher N.L."/>
            <person name="Buchanan P."/>
            <person name="Buyck B."/>
            <person name="Bense V."/>
            <person name="Catcheside P."/>
            <person name="Chovatia M."/>
            <person name="Cooper J."/>
            <person name="Damon W."/>
            <person name="Desjardin D."/>
            <person name="Finy P."/>
            <person name="Geml J."/>
            <person name="Haridas S."/>
            <person name="Hughes K."/>
            <person name="Justo A."/>
            <person name="Karasinski D."/>
            <person name="Kautmanova I."/>
            <person name="Kiss B."/>
            <person name="Kocsube S."/>
            <person name="Kotiranta H."/>
            <person name="LaButti K.M."/>
            <person name="Lechner B.E."/>
            <person name="Liimatainen K."/>
            <person name="Lipzen A."/>
            <person name="Lukacs Z."/>
            <person name="Mihaltcheva S."/>
            <person name="Morgado L.N."/>
            <person name="Niskanen T."/>
            <person name="Noordeloos M.E."/>
            <person name="Ohm R.A."/>
            <person name="Ortiz-Santana B."/>
            <person name="Ovrebo C."/>
            <person name="Racz N."/>
            <person name="Riley R."/>
            <person name="Savchenko A."/>
            <person name="Shiryaev A."/>
            <person name="Soop K."/>
            <person name="Spirin V."/>
            <person name="Szebenyi C."/>
            <person name="Tomsovsky M."/>
            <person name="Tulloss R.E."/>
            <person name="Uehling J."/>
            <person name="Grigoriev I.V."/>
            <person name="Vagvolgyi C."/>
            <person name="Papp T."/>
            <person name="Martin F.M."/>
            <person name="Miettinen O."/>
            <person name="Hibbett D.S."/>
            <person name="Nagy L.G."/>
        </authorList>
    </citation>
    <scope>NUCLEOTIDE SEQUENCE [LARGE SCALE GENOMIC DNA]</scope>
    <source>
        <strain evidence="2 3">CBS 962.96</strain>
    </source>
</reference>
<gene>
    <name evidence="2" type="ORF">K435DRAFT_149990</name>
</gene>
<protein>
    <submittedName>
        <fullName evidence="2">Uncharacterized protein</fullName>
    </submittedName>
</protein>
<feature type="compositionally biased region" description="Basic and acidic residues" evidence="1">
    <location>
        <begin position="47"/>
        <end position="56"/>
    </location>
</feature>
<feature type="compositionally biased region" description="Polar residues" evidence="1">
    <location>
        <begin position="67"/>
        <end position="79"/>
    </location>
</feature>
<dbReference type="EMBL" id="ML179052">
    <property type="protein sequence ID" value="THV04966.1"/>
    <property type="molecule type" value="Genomic_DNA"/>
</dbReference>
<organism evidence="2 3">
    <name type="scientific">Dendrothele bispora (strain CBS 962.96)</name>
    <dbReference type="NCBI Taxonomy" id="1314807"/>
    <lineage>
        <taxon>Eukaryota</taxon>
        <taxon>Fungi</taxon>
        <taxon>Dikarya</taxon>
        <taxon>Basidiomycota</taxon>
        <taxon>Agaricomycotina</taxon>
        <taxon>Agaricomycetes</taxon>
        <taxon>Agaricomycetidae</taxon>
        <taxon>Agaricales</taxon>
        <taxon>Agaricales incertae sedis</taxon>
        <taxon>Dendrothele</taxon>
    </lineage>
</organism>
<name>A0A4V4HI30_DENBC</name>
<evidence type="ECO:0000256" key="1">
    <source>
        <dbReference type="SAM" id="MobiDB-lite"/>
    </source>
</evidence>
<dbReference type="OrthoDB" id="3255427at2759"/>
<sequence length="292" mass="33111">MPIHLMLNTPVIPATALNNLPRPERSATLPAGYPQRSGLRRSRKISKPTEKSDDAFHYVPGPRKRTTSVPQAVDNTTPPEHTEPIQYFVSLHGTNELHLGQLSKVAIEAIRNDIFSHWPHGLEVDELDGEVWRVKFRGTLWTFTGPDARRALVLLKKLFEEFSDKGWTFQTSVNFYLLYFSHTACRASLVDFPPRAQRHLVDLLQKHKVFTQPSWPDESERIQVIEMKKSTGFKSLEADSSHFLAGLLSSLDTLGFSLETAIPIAKKAPLSWFGIGPKQELFIFRSNQAIEK</sequence>
<dbReference type="AlphaFoldDB" id="A0A4V4HI30"/>
<feature type="region of interest" description="Disordered" evidence="1">
    <location>
        <begin position="21"/>
        <end position="80"/>
    </location>
</feature>
<accession>A0A4V4HI30</accession>
<keyword evidence="3" id="KW-1185">Reference proteome</keyword>
<dbReference type="Proteomes" id="UP000297245">
    <property type="component" value="Unassembled WGS sequence"/>
</dbReference>
<proteinExistence type="predicted"/>